<comment type="caution">
    <text evidence="1">The sequence shown here is derived from an EMBL/GenBank/DDBJ whole genome shotgun (WGS) entry which is preliminary data.</text>
</comment>
<dbReference type="EMBL" id="JAMKFB020000023">
    <property type="protein sequence ID" value="KAL0158006.1"/>
    <property type="molecule type" value="Genomic_DNA"/>
</dbReference>
<gene>
    <name evidence="1" type="ORF">M9458_046082</name>
</gene>
<feature type="non-terminal residue" evidence="1">
    <location>
        <position position="68"/>
    </location>
</feature>
<reference evidence="1 2" key="1">
    <citation type="submission" date="2024-05" db="EMBL/GenBank/DDBJ databases">
        <title>Genome sequencing and assembly of Indian major carp, Cirrhinus mrigala (Hamilton, 1822).</title>
        <authorList>
            <person name="Mohindra V."/>
            <person name="Chowdhury L.M."/>
            <person name="Lal K."/>
            <person name="Jena J.K."/>
        </authorList>
    </citation>
    <scope>NUCLEOTIDE SEQUENCE [LARGE SCALE GENOMIC DNA]</scope>
    <source>
        <strain evidence="1">CM1030</strain>
        <tissue evidence="1">Blood</tissue>
    </source>
</reference>
<dbReference type="AlphaFoldDB" id="A0ABD0N9T5"/>
<name>A0ABD0N9T5_CIRMR</name>
<organism evidence="1 2">
    <name type="scientific">Cirrhinus mrigala</name>
    <name type="common">Mrigala</name>
    <dbReference type="NCBI Taxonomy" id="683832"/>
    <lineage>
        <taxon>Eukaryota</taxon>
        <taxon>Metazoa</taxon>
        <taxon>Chordata</taxon>
        <taxon>Craniata</taxon>
        <taxon>Vertebrata</taxon>
        <taxon>Euteleostomi</taxon>
        <taxon>Actinopterygii</taxon>
        <taxon>Neopterygii</taxon>
        <taxon>Teleostei</taxon>
        <taxon>Ostariophysi</taxon>
        <taxon>Cypriniformes</taxon>
        <taxon>Cyprinidae</taxon>
        <taxon>Labeoninae</taxon>
        <taxon>Labeonini</taxon>
        <taxon>Cirrhinus</taxon>
    </lineage>
</organism>
<evidence type="ECO:0000313" key="1">
    <source>
        <dbReference type="EMBL" id="KAL0158006.1"/>
    </source>
</evidence>
<dbReference type="Proteomes" id="UP001529510">
    <property type="component" value="Unassembled WGS sequence"/>
</dbReference>
<evidence type="ECO:0000313" key="2">
    <source>
        <dbReference type="Proteomes" id="UP001529510"/>
    </source>
</evidence>
<proteinExistence type="predicted"/>
<sequence length="68" mass="7487">LREFKAMWGQGCCQPARRESRCSSLYWASGGGQAAGLLEWLTVAVSEPWGRRRPAGGRWGFCGSPVRT</sequence>
<accession>A0ABD0N9T5</accession>
<feature type="non-terminal residue" evidence="1">
    <location>
        <position position="1"/>
    </location>
</feature>
<protein>
    <submittedName>
        <fullName evidence="1">Uncharacterized protein</fullName>
    </submittedName>
</protein>
<keyword evidence="2" id="KW-1185">Reference proteome</keyword>